<organism evidence="3 4">
    <name type="scientific">Thermostichus vulcanus str. 'Rupite'</name>
    <dbReference type="NCBI Taxonomy" id="2813851"/>
    <lineage>
        <taxon>Bacteria</taxon>
        <taxon>Bacillati</taxon>
        <taxon>Cyanobacteriota</taxon>
        <taxon>Cyanophyceae</taxon>
        <taxon>Thermostichales</taxon>
        <taxon>Thermostichaceae</taxon>
        <taxon>Thermostichus</taxon>
    </lineage>
</organism>
<dbReference type="Pfam" id="PF12706">
    <property type="entry name" value="Lactamase_B_2"/>
    <property type="match status" value="1"/>
</dbReference>
<dbReference type="Gene3D" id="3.60.15.10">
    <property type="entry name" value="Ribonuclease Z/Hydroxyacylglutathione hydrolase-like"/>
    <property type="match status" value="1"/>
</dbReference>
<dbReference type="PANTHER" id="PTHR11203">
    <property type="entry name" value="CLEAVAGE AND POLYADENYLATION SPECIFICITY FACTOR FAMILY MEMBER"/>
    <property type="match status" value="1"/>
</dbReference>
<dbReference type="InterPro" id="IPR011108">
    <property type="entry name" value="RMMBL"/>
</dbReference>
<dbReference type="EMBL" id="JAFIRA010000052">
    <property type="protein sequence ID" value="MCJ2544231.1"/>
    <property type="molecule type" value="Genomic_DNA"/>
</dbReference>
<keyword evidence="4" id="KW-1185">Reference proteome</keyword>
<feature type="region of interest" description="Disordered" evidence="1">
    <location>
        <begin position="527"/>
        <end position="550"/>
    </location>
</feature>
<sequence length="602" mass="67286">MEPERPPLRLIPLGTDPHQQGCAYWLEMGSHPAPHGTERYRVLLDCGLPGSVLLNVLPGIPDAVICSHAHFDHMQGLPAFHRRYPQVPLYATPVTAHLAAGLWERGVWPGYDREVRFPPLRALPLGQAREILPHLMLTFFAAGHLPGAAATLLQNTQTTPAQTCVYSGDCSLASTRFAPGLDLTALRHWQPDLLLMEASLGATRYPARRHLENRLVERLLSALEAGQTVLLPLPVLGLGQELIFLLKAHHRFTQSLKDLKVWVAPGLAAGCDLYERLLSQMPEPVQNFATYQPLFWEPRLQPQVQPLTEADPLPQGLLLCDADAGPESWDPIWSRLLAQPQRSCLLVQLPEVELATPFERWPAVLRSRIQVESMTWHSHNDVGHLTQIIHTFRPQHLVLIHGSPKQAQDLADLPELCNRYHVHCPQPGHGLEFPDGRLQTPTKGSDLAHFKGSTAAEIGDPAVRYEGEVEEVWQDHPAPRSIAGVQVHLPAQITEDPRWLAWADTGLVEARWQGSELVLRGLSPRELIRPATPTPSHPRPPQAPIGTQRGMKCQSCRFARQILTPQTQAFRCDQERSPLYRLRVDPQDSCPYHQPQEIRSSG</sequence>
<dbReference type="PANTHER" id="PTHR11203:SF37">
    <property type="entry name" value="INTEGRATOR COMPLEX SUBUNIT 11"/>
    <property type="match status" value="1"/>
</dbReference>
<dbReference type="InterPro" id="IPR050698">
    <property type="entry name" value="MBL"/>
</dbReference>
<comment type="caution">
    <text evidence="3">The sequence shown here is derived from an EMBL/GenBank/DDBJ whole genome shotgun (WGS) entry which is preliminary data.</text>
</comment>
<accession>A0ABT0CEN4</accession>
<proteinExistence type="predicted"/>
<dbReference type="SMART" id="SM00849">
    <property type="entry name" value="Lactamase_B"/>
    <property type="match status" value="1"/>
</dbReference>
<name>A0ABT0CEN4_THEVL</name>
<dbReference type="InterPro" id="IPR001279">
    <property type="entry name" value="Metallo-B-lactamas"/>
</dbReference>
<feature type="region of interest" description="Disordered" evidence="1">
    <location>
        <begin position="583"/>
        <end position="602"/>
    </location>
</feature>
<gene>
    <name evidence="3" type="ORF">JX360_15185</name>
</gene>
<evidence type="ECO:0000313" key="3">
    <source>
        <dbReference type="EMBL" id="MCJ2544231.1"/>
    </source>
</evidence>
<feature type="compositionally biased region" description="Pro residues" evidence="1">
    <location>
        <begin position="532"/>
        <end position="543"/>
    </location>
</feature>
<dbReference type="InterPro" id="IPR036866">
    <property type="entry name" value="RibonucZ/Hydroxyglut_hydro"/>
</dbReference>
<evidence type="ECO:0000313" key="4">
    <source>
        <dbReference type="Proteomes" id="UP000830835"/>
    </source>
</evidence>
<dbReference type="Proteomes" id="UP000830835">
    <property type="component" value="Unassembled WGS sequence"/>
</dbReference>
<reference evidence="3" key="1">
    <citation type="submission" date="2021-02" db="EMBL/GenBank/DDBJ databases">
        <title>The CRISPR/cas machinery reduction and long-range gene transfer in the hot spring cyanobacterium Synechococcus.</title>
        <authorList>
            <person name="Dvorak P."/>
            <person name="Jahodarova E."/>
            <person name="Hasler P."/>
            <person name="Poulickova A."/>
        </authorList>
    </citation>
    <scope>NUCLEOTIDE SEQUENCE</scope>
    <source>
        <strain evidence="3">Rupite</strain>
    </source>
</reference>
<dbReference type="Pfam" id="PF07521">
    <property type="entry name" value="RMMBL"/>
    <property type="match status" value="1"/>
</dbReference>
<dbReference type="RefSeq" id="WP_244352569.1">
    <property type="nucleotide sequence ID" value="NZ_JAFIRA010000052.1"/>
</dbReference>
<evidence type="ECO:0000259" key="2">
    <source>
        <dbReference type="SMART" id="SM00849"/>
    </source>
</evidence>
<protein>
    <submittedName>
        <fullName evidence="3">MBL fold metallo-hydrolase</fullName>
    </submittedName>
</protein>
<dbReference type="SUPFAM" id="SSF56281">
    <property type="entry name" value="Metallo-hydrolase/oxidoreductase"/>
    <property type="match status" value="1"/>
</dbReference>
<feature type="domain" description="Metallo-beta-lactamase" evidence="2">
    <location>
        <begin position="38"/>
        <end position="223"/>
    </location>
</feature>
<evidence type="ECO:0000256" key="1">
    <source>
        <dbReference type="SAM" id="MobiDB-lite"/>
    </source>
</evidence>